<sequence>MVGTRSCGETEIRPTLEPASRADFNSGNRTRSINMHVFLVILKVIQRMPGQEPIF</sequence>
<proteinExistence type="predicted"/>
<reference evidence="2 3" key="1">
    <citation type="submission" date="2017-05" db="EMBL/GenBank/DDBJ databases">
        <authorList>
            <person name="Varghese N."/>
            <person name="Submissions S."/>
        </authorList>
    </citation>
    <scope>NUCLEOTIDE SEQUENCE [LARGE SCALE GENOMIC DNA]</scope>
    <source>
        <strain evidence="2 3">DSM 15949</strain>
    </source>
</reference>
<dbReference type="Proteomes" id="UP001157914">
    <property type="component" value="Unassembled WGS sequence"/>
</dbReference>
<evidence type="ECO:0000256" key="1">
    <source>
        <dbReference type="SAM" id="MobiDB-lite"/>
    </source>
</evidence>
<name>A0ABY1NS70_9HYPH</name>
<gene>
    <name evidence="2" type="ORF">SAMN06265374_1722</name>
</gene>
<evidence type="ECO:0000313" key="2">
    <source>
        <dbReference type="EMBL" id="SMP16614.1"/>
    </source>
</evidence>
<evidence type="ECO:0000313" key="3">
    <source>
        <dbReference type="Proteomes" id="UP001157914"/>
    </source>
</evidence>
<comment type="caution">
    <text evidence="2">The sequence shown here is derived from an EMBL/GenBank/DDBJ whole genome shotgun (WGS) entry which is preliminary data.</text>
</comment>
<dbReference type="EMBL" id="FXTT01000002">
    <property type="protein sequence ID" value="SMP16614.1"/>
    <property type="molecule type" value="Genomic_DNA"/>
</dbReference>
<protein>
    <submittedName>
        <fullName evidence="2">Uncharacterized protein</fullName>
    </submittedName>
</protein>
<keyword evidence="3" id="KW-1185">Reference proteome</keyword>
<feature type="region of interest" description="Disordered" evidence="1">
    <location>
        <begin position="1"/>
        <end position="28"/>
    </location>
</feature>
<accession>A0ABY1NS70</accession>
<organism evidence="2 3">
    <name type="scientific">Roseibium denhamense</name>
    <dbReference type="NCBI Taxonomy" id="76305"/>
    <lineage>
        <taxon>Bacteria</taxon>
        <taxon>Pseudomonadati</taxon>
        <taxon>Pseudomonadota</taxon>
        <taxon>Alphaproteobacteria</taxon>
        <taxon>Hyphomicrobiales</taxon>
        <taxon>Stappiaceae</taxon>
        <taxon>Roseibium</taxon>
    </lineage>
</organism>